<dbReference type="InterPro" id="IPR010057">
    <property type="entry name" value="Transcription_activator_Rgg_C"/>
</dbReference>
<dbReference type="InterPro" id="IPR053163">
    <property type="entry name" value="HTH-type_regulator_Rgg"/>
</dbReference>
<dbReference type="AlphaFoldDB" id="A0A0R2F997"/>
<dbReference type="SMART" id="SM00530">
    <property type="entry name" value="HTH_XRE"/>
    <property type="match status" value="1"/>
</dbReference>
<protein>
    <recommendedName>
        <fullName evidence="1">HTH cro/C1-type domain-containing protein</fullName>
    </recommendedName>
</protein>
<comment type="caution">
    <text evidence="2">The sequence shown here is derived from an EMBL/GenBank/DDBJ whole genome shotgun (WGS) entry which is preliminary data.</text>
</comment>
<dbReference type="Pfam" id="PF01381">
    <property type="entry name" value="HTH_3"/>
    <property type="match status" value="1"/>
</dbReference>
<accession>A0A0R2F997</accession>
<dbReference type="EMBL" id="AYZM01000105">
    <property type="protein sequence ID" value="KRN21756.1"/>
    <property type="molecule type" value="Genomic_DNA"/>
</dbReference>
<dbReference type="PROSITE" id="PS50943">
    <property type="entry name" value="HTH_CROC1"/>
    <property type="match status" value="1"/>
</dbReference>
<dbReference type="InterPro" id="IPR010982">
    <property type="entry name" value="Lambda_DNA-bd_dom_sf"/>
</dbReference>
<evidence type="ECO:0000313" key="3">
    <source>
        <dbReference type="Proteomes" id="UP000051442"/>
    </source>
</evidence>
<dbReference type="GO" id="GO:0003677">
    <property type="term" value="F:DNA binding"/>
    <property type="evidence" value="ECO:0007669"/>
    <property type="project" value="InterPro"/>
</dbReference>
<dbReference type="RefSeq" id="WP_054733236.1">
    <property type="nucleotide sequence ID" value="NZ_AYZM01000105.1"/>
</dbReference>
<dbReference type="SUPFAM" id="SSF47413">
    <property type="entry name" value="lambda repressor-like DNA-binding domains"/>
    <property type="match status" value="1"/>
</dbReference>
<dbReference type="CDD" id="cd00093">
    <property type="entry name" value="HTH_XRE"/>
    <property type="match status" value="1"/>
</dbReference>
<organism evidence="2 3">
    <name type="scientific">Secundilactobacillus similis DSM 23365 = JCM 2765</name>
    <dbReference type="NCBI Taxonomy" id="1423804"/>
    <lineage>
        <taxon>Bacteria</taxon>
        <taxon>Bacillati</taxon>
        <taxon>Bacillota</taxon>
        <taxon>Bacilli</taxon>
        <taxon>Lactobacillales</taxon>
        <taxon>Lactobacillaceae</taxon>
        <taxon>Secundilactobacillus</taxon>
    </lineage>
</organism>
<dbReference type="Gene3D" id="1.10.260.40">
    <property type="entry name" value="lambda repressor-like DNA-binding domains"/>
    <property type="match status" value="1"/>
</dbReference>
<evidence type="ECO:0000313" key="2">
    <source>
        <dbReference type="EMBL" id="KRN21756.1"/>
    </source>
</evidence>
<evidence type="ECO:0000259" key="1">
    <source>
        <dbReference type="PROSITE" id="PS50943"/>
    </source>
</evidence>
<dbReference type="Pfam" id="PF21259">
    <property type="entry name" value="Rgg_C"/>
    <property type="match status" value="1"/>
</dbReference>
<proteinExistence type="predicted"/>
<dbReference type="NCBIfam" id="TIGR01716">
    <property type="entry name" value="RGG_Cterm"/>
    <property type="match status" value="1"/>
</dbReference>
<dbReference type="OrthoDB" id="34624at2"/>
<dbReference type="PANTHER" id="PTHR37038">
    <property type="entry name" value="TRANSCRIPTIONAL REGULATOR-RELATED"/>
    <property type="match status" value="1"/>
</dbReference>
<dbReference type="Proteomes" id="UP000051442">
    <property type="component" value="Unassembled WGS sequence"/>
</dbReference>
<dbReference type="InterPro" id="IPR001387">
    <property type="entry name" value="Cro/C1-type_HTH"/>
</dbReference>
<keyword evidence="3" id="KW-1185">Reference proteome</keyword>
<name>A0A0R2F997_9LACO</name>
<gene>
    <name evidence="2" type="ORF">FD14_GL000939</name>
</gene>
<dbReference type="PATRIC" id="fig|1423804.4.peg.1008"/>
<reference evidence="2 3" key="1">
    <citation type="journal article" date="2015" name="Genome Announc.">
        <title>Expanding the biotechnology potential of lactobacilli through comparative genomics of 213 strains and associated genera.</title>
        <authorList>
            <person name="Sun Z."/>
            <person name="Harris H.M."/>
            <person name="McCann A."/>
            <person name="Guo C."/>
            <person name="Argimon S."/>
            <person name="Zhang W."/>
            <person name="Yang X."/>
            <person name="Jeffery I.B."/>
            <person name="Cooney J.C."/>
            <person name="Kagawa T.F."/>
            <person name="Liu W."/>
            <person name="Song Y."/>
            <person name="Salvetti E."/>
            <person name="Wrobel A."/>
            <person name="Rasinkangas P."/>
            <person name="Parkhill J."/>
            <person name="Rea M.C."/>
            <person name="O'Sullivan O."/>
            <person name="Ritari J."/>
            <person name="Douillard F.P."/>
            <person name="Paul Ross R."/>
            <person name="Yang R."/>
            <person name="Briner A.E."/>
            <person name="Felis G.E."/>
            <person name="de Vos W.M."/>
            <person name="Barrangou R."/>
            <person name="Klaenhammer T.R."/>
            <person name="Caufield P.W."/>
            <person name="Cui Y."/>
            <person name="Zhang H."/>
            <person name="O'Toole P.W."/>
        </authorList>
    </citation>
    <scope>NUCLEOTIDE SEQUENCE [LARGE SCALE GENOMIC DNA]</scope>
    <source>
        <strain evidence="2 3">DSM 23365</strain>
    </source>
</reference>
<dbReference type="STRING" id="1423804.FD14_GL000939"/>
<feature type="domain" description="HTH cro/C1-type" evidence="1">
    <location>
        <begin position="18"/>
        <end position="71"/>
    </location>
</feature>
<sequence>MTADQRHTRKLSYTGITVKQIREKKGLKAKDVYTGIVSRSSYFRFENGEHDTTVSNLFAFLDRLQVGVAEFSVELAAQWPQLLPCVERGHGALRSLSQAQLDQLVVQLKETYEKTPTLGDYHNVLKVELYQEYQRTHHITETAENLKILSTYLFDIEEWYQYELLLFQAICKLLPCETIDALLPRVTKAAKRTPASLASKTTAVAVMNTVILTTLENHDYRYFKKFVQIAEQVEVPETALLDGIYFAMYQDFIAYRQGERNPVLINEARQLVKLAGKVVEPEEGQRMQHYERLLEAWLA</sequence>